<keyword evidence="5" id="KW-1185">Reference proteome</keyword>
<dbReference type="Pfam" id="PF00691">
    <property type="entry name" value="OmpA"/>
    <property type="match status" value="1"/>
</dbReference>
<sequence>MSWARLGLVGLCACRPAAPVEPAPEPPQLAEPAPAPEPEPESVAPATYELDGNRLVLPRPIEFAATSDIPGRGSEIALGYVRSYLRAKSSVTQVRIEGHFSGPDAQAMSERRALAVARELVRMGIDCKRLVAVGFGDSKPIADGSTPAGRVQNIRIEVHNVALLGRLIAGMPADGGGRPAGDPCS</sequence>
<evidence type="ECO:0000259" key="3">
    <source>
        <dbReference type="PROSITE" id="PS51123"/>
    </source>
</evidence>
<dbReference type="CDD" id="cd07185">
    <property type="entry name" value="OmpA_C-like"/>
    <property type="match status" value="1"/>
</dbReference>
<dbReference type="SUPFAM" id="SSF103088">
    <property type="entry name" value="OmpA-like"/>
    <property type="match status" value="1"/>
</dbReference>
<proteinExistence type="predicted"/>
<dbReference type="Gene3D" id="3.30.1330.60">
    <property type="entry name" value="OmpA-like domain"/>
    <property type="match status" value="1"/>
</dbReference>
<dbReference type="InterPro" id="IPR050330">
    <property type="entry name" value="Bact_OuterMem_StrucFunc"/>
</dbReference>
<dbReference type="InterPro" id="IPR036737">
    <property type="entry name" value="OmpA-like_sf"/>
</dbReference>
<dbReference type="Proteomes" id="UP001139031">
    <property type="component" value="Unassembled WGS sequence"/>
</dbReference>
<gene>
    <name evidence="4" type="ORF">K7C98_01485</name>
</gene>
<dbReference type="PANTHER" id="PTHR30329">
    <property type="entry name" value="STATOR ELEMENT OF FLAGELLAR MOTOR COMPLEX"/>
    <property type="match status" value="1"/>
</dbReference>
<accession>A0ABS7TI69</accession>
<dbReference type="EMBL" id="JAIRAU010000001">
    <property type="protein sequence ID" value="MBZ5707913.1"/>
    <property type="molecule type" value="Genomic_DNA"/>
</dbReference>
<evidence type="ECO:0000313" key="4">
    <source>
        <dbReference type="EMBL" id="MBZ5707913.1"/>
    </source>
</evidence>
<reference evidence="4" key="1">
    <citation type="submission" date="2021-08" db="EMBL/GenBank/DDBJ databases">
        <authorList>
            <person name="Stevens D.C."/>
        </authorList>
    </citation>
    <scope>NUCLEOTIDE SEQUENCE</scope>
    <source>
        <strain evidence="4">DSM 53165</strain>
    </source>
</reference>
<feature type="domain" description="OmpA-like" evidence="3">
    <location>
        <begin position="50"/>
        <end position="164"/>
    </location>
</feature>
<dbReference type="RefSeq" id="WP_224189675.1">
    <property type="nucleotide sequence ID" value="NZ_JAIRAU010000001.1"/>
</dbReference>
<evidence type="ECO:0000256" key="1">
    <source>
        <dbReference type="PROSITE-ProRule" id="PRU00473"/>
    </source>
</evidence>
<dbReference type="InterPro" id="IPR006665">
    <property type="entry name" value="OmpA-like"/>
</dbReference>
<comment type="caution">
    <text evidence="4">The sequence shown here is derived from an EMBL/GenBank/DDBJ whole genome shotgun (WGS) entry which is preliminary data.</text>
</comment>
<dbReference type="PROSITE" id="PS51123">
    <property type="entry name" value="OMPA_2"/>
    <property type="match status" value="1"/>
</dbReference>
<name>A0ABS7TI69_9BACT</name>
<evidence type="ECO:0000313" key="5">
    <source>
        <dbReference type="Proteomes" id="UP001139031"/>
    </source>
</evidence>
<dbReference type="PANTHER" id="PTHR30329:SF21">
    <property type="entry name" value="LIPOPROTEIN YIAD-RELATED"/>
    <property type="match status" value="1"/>
</dbReference>
<evidence type="ECO:0000256" key="2">
    <source>
        <dbReference type="SAM" id="MobiDB-lite"/>
    </source>
</evidence>
<feature type="region of interest" description="Disordered" evidence="2">
    <location>
        <begin position="20"/>
        <end position="43"/>
    </location>
</feature>
<feature type="compositionally biased region" description="Pro residues" evidence="2">
    <location>
        <begin position="20"/>
        <end position="37"/>
    </location>
</feature>
<organism evidence="4 5">
    <name type="scientific">Nannocystis pusilla</name>
    <dbReference type="NCBI Taxonomy" id="889268"/>
    <lineage>
        <taxon>Bacteria</taxon>
        <taxon>Pseudomonadati</taxon>
        <taxon>Myxococcota</taxon>
        <taxon>Polyangia</taxon>
        <taxon>Nannocystales</taxon>
        <taxon>Nannocystaceae</taxon>
        <taxon>Nannocystis</taxon>
    </lineage>
</organism>
<keyword evidence="1" id="KW-0472">Membrane</keyword>
<protein>
    <submittedName>
        <fullName evidence="4">OmpA family protein</fullName>
    </submittedName>
</protein>